<dbReference type="Gene3D" id="2.60.120.480">
    <property type="entry name" value="Ureidoglycolate hydrolase"/>
    <property type="match status" value="1"/>
</dbReference>
<keyword evidence="3" id="KW-0456">Lyase</keyword>
<dbReference type="InterPro" id="IPR011051">
    <property type="entry name" value="RmlC_Cupin_sf"/>
</dbReference>
<dbReference type="SUPFAM" id="SSF51182">
    <property type="entry name" value="RmlC-like cupins"/>
    <property type="match status" value="1"/>
</dbReference>
<comment type="catalytic activity">
    <reaction evidence="4">
        <text>(S)-ureidoglycolate = urea + glyoxylate</text>
        <dbReference type="Rhea" id="RHEA:11304"/>
        <dbReference type="ChEBI" id="CHEBI:16199"/>
        <dbReference type="ChEBI" id="CHEBI:36655"/>
        <dbReference type="ChEBI" id="CHEBI:57296"/>
        <dbReference type="EC" id="4.3.2.3"/>
    </reaction>
</comment>
<dbReference type="EMBL" id="AUZZ01002108">
    <property type="protein sequence ID" value="EQD61677.1"/>
    <property type="molecule type" value="Genomic_DNA"/>
</dbReference>
<reference evidence="5" key="1">
    <citation type="submission" date="2013-08" db="EMBL/GenBank/DDBJ databases">
        <authorList>
            <person name="Mendez C."/>
            <person name="Richter M."/>
            <person name="Ferrer M."/>
            <person name="Sanchez J."/>
        </authorList>
    </citation>
    <scope>NUCLEOTIDE SEQUENCE</scope>
</reference>
<comment type="caution">
    <text evidence="5">The sequence shown here is derived from an EMBL/GenBank/DDBJ whole genome shotgun (WGS) entry which is preliminary data.</text>
</comment>
<reference evidence="5" key="2">
    <citation type="journal article" date="2014" name="ISME J.">
        <title>Microbial stratification in low pH oxic and suboxic macroscopic growths along an acid mine drainage.</title>
        <authorList>
            <person name="Mendez-Garcia C."/>
            <person name="Mesa V."/>
            <person name="Sprenger R.R."/>
            <person name="Richter M."/>
            <person name="Diez M.S."/>
            <person name="Solano J."/>
            <person name="Bargiela R."/>
            <person name="Golyshina O.V."/>
            <person name="Manteca A."/>
            <person name="Ramos J.L."/>
            <person name="Gallego J.R."/>
            <person name="Llorente I."/>
            <person name="Martins Dos Santos V.A."/>
            <person name="Jensen O.N."/>
            <person name="Pelaez A.I."/>
            <person name="Sanchez J."/>
            <person name="Ferrer M."/>
        </authorList>
    </citation>
    <scope>NUCLEOTIDE SEQUENCE</scope>
</reference>
<proteinExistence type="predicted"/>
<keyword evidence="2" id="KW-0659">Purine metabolism</keyword>
<evidence type="ECO:0000256" key="3">
    <source>
        <dbReference type="ARBA" id="ARBA00023239"/>
    </source>
</evidence>
<dbReference type="EC" id="3.5.3.19" evidence="5"/>
<gene>
    <name evidence="5" type="ORF">B2A_03147</name>
</gene>
<dbReference type="InterPro" id="IPR024060">
    <property type="entry name" value="Ureidoglycolate_lyase_dom_sf"/>
</dbReference>
<evidence type="ECO:0000256" key="2">
    <source>
        <dbReference type="ARBA" id="ARBA00022631"/>
    </source>
</evidence>
<organism evidence="5">
    <name type="scientific">mine drainage metagenome</name>
    <dbReference type="NCBI Taxonomy" id="410659"/>
    <lineage>
        <taxon>unclassified sequences</taxon>
        <taxon>metagenomes</taxon>
        <taxon>ecological metagenomes</taxon>
    </lineage>
</organism>
<evidence type="ECO:0000256" key="1">
    <source>
        <dbReference type="ARBA" id="ARBA00011738"/>
    </source>
</evidence>
<dbReference type="PANTHER" id="PTHR21221">
    <property type="entry name" value="UREIDOGLYCOLATE HYDROLASE"/>
    <property type="match status" value="1"/>
</dbReference>
<keyword evidence="5" id="KW-0378">Hydrolase</keyword>
<dbReference type="GO" id="GO:0004848">
    <property type="term" value="F:ureidoglycolate hydrolase activity"/>
    <property type="evidence" value="ECO:0007669"/>
    <property type="project" value="InterPro"/>
</dbReference>
<dbReference type="GO" id="GO:0050385">
    <property type="term" value="F:ureidoglycolate lyase activity"/>
    <property type="evidence" value="ECO:0007669"/>
    <property type="project" value="UniProtKB-EC"/>
</dbReference>
<dbReference type="GO" id="GO:0000256">
    <property type="term" value="P:allantoin catabolic process"/>
    <property type="evidence" value="ECO:0007669"/>
    <property type="project" value="InterPro"/>
</dbReference>
<evidence type="ECO:0000313" key="5">
    <source>
        <dbReference type="EMBL" id="EQD61677.1"/>
    </source>
</evidence>
<protein>
    <submittedName>
        <fullName evidence="5">Ureidoglycolate hydrolase</fullName>
        <ecNumber evidence="5">3.5.3.19</ecNumber>
    </submittedName>
</protein>
<dbReference type="InterPro" id="IPR047233">
    <property type="entry name" value="UAH_cupin"/>
</dbReference>
<dbReference type="GO" id="GO:0006144">
    <property type="term" value="P:purine nucleobase metabolic process"/>
    <property type="evidence" value="ECO:0007669"/>
    <property type="project" value="UniProtKB-KW"/>
</dbReference>
<dbReference type="PANTHER" id="PTHR21221:SF1">
    <property type="entry name" value="UREIDOGLYCOLATE LYASE"/>
    <property type="match status" value="1"/>
</dbReference>
<sequence length="96" mass="10611">MRTLERHPLSSQAFYPLDGRPFLIVVASESGRNSPRTIRAFRAAGDQGVSYHRNTWHHSLLALGATSRFLVVDRGGPGANCDEQHLEEPILVTTTV</sequence>
<name>T1AW41_9ZZZZ</name>
<dbReference type="AlphaFoldDB" id="T1AW41"/>
<evidence type="ECO:0000256" key="4">
    <source>
        <dbReference type="ARBA" id="ARBA00047684"/>
    </source>
</evidence>
<dbReference type="CDD" id="cd20298">
    <property type="entry name" value="cupin_UAH"/>
    <property type="match status" value="1"/>
</dbReference>
<dbReference type="InterPro" id="IPR007247">
    <property type="entry name" value="Ureidogly_lyase"/>
</dbReference>
<accession>T1AW41</accession>
<dbReference type="Pfam" id="PF04115">
    <property type="entry name" value="Ureidogly_lyase"/>
    <property type="match status" value="1"/>
</dbReference>
<comment type="subunit">
    <text evidence="1">Homodimer.</text>
</comment>